<dbReference type="Gene3D" id="3.20.20.70">
    <property type="entry name" value="Aldolase class I"/>
    <property type="match status" value="1"/>
</dbReference>
<dbReference type="PROSITE" id="PS51440">
    <property type="entry name" value="TIM_2"/>
    <property type="match status" value="1"/>
</dbReference>
<evidence type="ECO:0000313" key="5">
    <source>
        <dbReference type="EMBL" id="TEA10489.1"/>
    </source>
</evidence>
<name>A0A4R8T1J9_9PEZI</name>
<dbReference type="UniPathway" id="UPA00109">
    <property type="reaction ID" value="UER00189"/>
</dbReference>
<evidence type="ECO:0000313" key="6">
    <source>
        <dbReference type="Proteomes" id="UP000295604"/>
    </source>
</evidence>
<dbReference type="GO" id="GO:0006096">
    <property type="term" value="P:glycolytic process"/>
    <property type="evidence" value="ECO:0007669"/>
    <property type="project" value="UniProtKB-UniPathway"/>
</dbReference>
<gene>
    <name evidence="5" type="ORF">C8034_v007712</name>
</gene>
<dbReference type="UniPathway" id="UPA00138"/>
<comment type="similarity">
    <text evidence="1 4">Belongs to the triosephosphate isomerase family.</text>
</comment>
<dbReference type="PANTHER" id="PTHR21139:SF2">
    <property type="entry name" value="TRIOSEPHOSPHATE ISOMERASE"/>
    <property type="match status" value="1"/>
</dbReference>
<reference evidence="5 6" key="1">
    <citation type="submission" date="2018-11" db="EMBL/GenBank/DDBJ databases">
        <title>Genome sequence and assembly of Colletotrichum sidae.</title>
        <authorList>
            <person name="Gan P."/>
            <person name="Shirasu K."/>
        </authorList>
    </citation>
    <scope>NUCLEOTIDE SEQUENCE [LARGE SCALE GENOMIC DNA]</scope>
    <source>
        <strain evidence="5 6">CBS 518.97</strain>
    </source>
</reference>
<dbReference type="Proteomes" id="UP000295604">
    <property type="component" value="Unassembled WGS sequence"/>
</dbReference>
<dbReference type="InterPro" id="IPR013785">
    <property type="entry name" value="Aldolase_TIM"/>
</dbReference>
<dbReference type="GO" id="GO:0019563">
    <property type="term" value="P:glycerol catabolic process"/>
    <property type="evidence" value="ECO:0007669"/>
    <property type="project" value="TreeGrafter"/>
</dbReference>
<accession>A0A4R8T1J9</accession>
<proteinExistence type="inferred from homology"/>
<dbReference type="EC" id="5.3.1.1" evidence="4"/>
<organism evidence="5 6">
    <name type="scientific">Colletotrichum sidae</name>
    <dbReference type="NCBI Taxonomy" id="1347389"/>
    <lineage>
        <taxon>Eukaryota</taxon>
        <taxon>Fungi</taxon>
        <taxon>Dikarya</taxon>
        <taxon>Ascomycota</taxon>
        <taxon>Pezizomycotina</taxon>
        <taxon>Sordariomycetes</taxon>
        <taxon>Hypocreomycetidae</taxon>
        <taxon>Glomerellales</taxon>
        <taxon>Glomerellaceae</taxon>
        <taxon>Colletotrichum</taxon>
        <taxon>Colletotrichum orbiculare species complex</taxon>
    </lineage>
</organism>
<evidence type="ECO:0000256" key="1">
    <source>
        <dbReference type="ARBA" id="ARBA00007422"/>
    </source>
</evidence>
<comment type="caution">
    <text evidence="5">The sequence shown here is derived from an EMBL/GenBank/DDBJ whole genome shotgun (WGS) entry which is preliminary data.</text>
</comment>
<dbReference type="InterPro" id="IPR000652">
    <property type="entry name" value="Triosephosphate_isomerase"/>
</dbReference>
<keyword evidence="4" id="KW-0324">Glycolysis</keyword>
<protein>
    <recommendedName>
        <fullName evidence="4">Triosephosphate isomerase</fullName>
        <ecNumber evidence="4">5.3.1.1</ecNumber>
    </recommendedName>
</protein>
<dbReference type="GO" id="GO:0005829">
    <property type="term" value="C:cytosol"/>
    <property type="evidence" value="ECO:0007669"/>
    <property type="project" value="TreeGrafter"/>
</dbReference>
<dbReference type="PANTHER" id="PTHR21139">
    <property type="entry name" value="TRIOSEPHOSPHATE ISOMERASE"/>
    <property type="match status" value="1"/>
</dbReference>
<evidence type="ECO:0000256" key="2">
    <source>
        <dbReference type="ARBA" id="ARBA00011738"/>
    </source>
</evidence>
<dbReference type="GO" id="GO:0006094">
    <property type="term" value="P:gluconeogenesis"/>
    <property type="evidence" value="ECO:0007669"/>
    <property type="project" value="UniProtKB-UniPathway"/>
</dbReference>
<dbReference type="EMBL" id="QAPF01000556">
    <property type="protein sequence ID" value="TEA10489.1"/>
    <property type="molecule type" value="Genomic_DNA"/>
</dbReference>
<sequence length="147" mass="16247">MMPLICFGELEEVPVEDAVSFYRTQVDAILKETPVREVILAYEPICAIGKEHPASAKHVVRVLEGVRELDCVKTRGELLRIVYGGSAGPGTFAEMARLVDGLFMARFGLDIEKLMGVVREVSEARDTLDFVSMHATDHMCQTSSALF</sequence>
<comment type="pathway">
    <text evidence="4">Carbohydrate degradation; glycolysis; D-glyceraldehyde 3-phosphate from glycerone phosphate: step 1/1.</text>
</comment>
<dbReference type="GO" id="GO:0046166">
    <property type="term" value="P:glyceraldehyde-3-phosphate biosynthetic process"/>
    <property type="evidence" value="ECO:0007669"/>
    <property type="project" value="TreeGrafter"/>
</dbReference>
<dbReference type="Pfam" id="PF00121">
    <property type="entry name" value="TIM"/>
    <property type="match status" value="1"/>
</dbReference>
<dbReference type="AlphaFoldDB" id="A0A4R8T1J9"/>
<dbReference type="InterPro" id="IPR035990">
    <property type="entry name" value="TIM_sf"/>
</dbReference>
<dbReference type="GO" id="GO:0004807">
    <property type="term" value="F:triose-phosphate isomerase activity"/>
    <property type="evidence" value="ECO:0007669"/>
    <property type="project" value="UniProtKB-EC"/>
</dbReference>
<keyword evidence="4" id="KW-0312">Gluconeogenesis</keyword>
<comment type="subunit">
    <text evidence="2">Homodimer.</text>
</comment>
<comment type="catalytic activity">
    <reaction evidence="4">
        <text>D-glyceraldehyde 3-phosphate = dihydroxyacetone phosphate</text>
        <dbReference type="Rhea" id="RHEA:18585"/>
        <dbReference type="ChEBI" id="CHEBI:57642"/>
        <dbReference type="ChEBI" id="CHEBI:59776"/>
        <dbReference type="EC" id="5.3.1.1"/>
    </reaction>
</comment>
<keyword evidence="6" id="KW-1185">Reference proteome</keyword>
<keyword evidence="3 4" id="KW-0413">Isomerase</keyword>
<dbReference type="SUPFAM" id="SSF51351">
    <property type="entry name" value="Triosephosphate isomerase (TIM)"/>
    <property type="match status" value="1"/>
</dbReference>
<comment type="pathway">
    <text evidence="4">Carbohydrate biosynthesis; gluconeogenesis.</text>
</comment>
<evidence type="ECO:0000256" key="3">
    <source>
        <dbReference type="ARBA" id="ARBA00023235"/>
    </source>
</evidence>
<evidence type="ECO:0000256" key="4">
    <source>
        <dbReference type="RuleBase" id="RU363013"/>
    </source>
</evidence>